<evidence type="ECO:0000256" key="4">
    <source>
        <dbReference type="ARBA" id="ARBA00023136"/>
    </source>
</evidence>
<keyword evidence="4 5" id="KW-0472">Membrane</keyword>
<gene>
    <name evidence="7" type="ORF">VT52_033490</name>
</gene>
<dbReference type="RefSeq" id="WP_046417405.1">
    <property type="nucleotide sequence ID" value="NZ_LBDA02000116.1"/>
</dbReference>
<dbReference type="GO" id="GO:0005886">
    <property type="term" value="C:plasma membrane"/>
    <property type="evidence" value="ECO:0007669"/>
    <property type="project" value="UniProtKB-SubCell"/>
</dbReference>
<feature type="transmembrane region" description="Helical" evidence="5">
    <location>
        <begin position="217"/>
        <end position="239"/>
    </location>
</feature>
<dbReference type="Gene3D" id="1.20.1250.20">
    <property type="entry name" value="MFS general substrate transporter like domains"/>
    <property type="match status" value="1"/>
</dbReference>
<feature type="transmembrane region" description="Helical" evidence="5">
    <location>
        <begin position="307"/>
        <end position="325"/>
    </location>
</feature>
<dbReference type="GO" id="GO:0022857">
    <property type="term" value="F:transmembrane transporter activity"/>
    <property type="evidence" value="ECO:0007669"/>
    <property type="project" value="InterPro"/>
</dbReference>
<dbReference type="EMBL" id="LBDA02000116">
    <property type="protein sequence ID" value="OIK23281.1"/>
    <property type="molecule type" value="Genomic_DNA"/>
</dbReference>
<evidence type="ECO:0000256" key="5">
    <source>
        <dbReference type="SAM" id="Phobius"/>
    </source>
</evidence>
<evidence type="ECO:0000313" key="8">
    <source>
        <dbReference type="Proteomes" id="UP000034838"/>
    </source>
</evidence>
<feature type="transmembrane region" description="Helical" evidence="5">
    <location>
        <begin position="251"/>
        <end position="268"/>
    </location>
</feature>
<keyword evidence="3 5" id="KW-1133">Transmembrane helix</keyword>
<dbReference type="InterPro" id="IPR020846">
    <property type="entry name" value="MFS_dom"/>
</dbReference>
<proteinExistence type="predicted"/>
<sequence length="413" mass="41950">MLAPYRRLFSAKGSVGFTTTGFLARLALSMSGVGTVVMVAAVRHSYALAGAVGGASLAATLITVPLLGRLVDRYGQSRTAVPAAVWSAAMSAALVVCLATGAPTWTLFVTDILSATAPNVGGMARARWAEIYGDDADRMHAANSFEQVLDETCFVLGPIIVVALATGIAPEAGRVAPLVLTLGGTVLFSLQRGTEPPVRPAGPAVARSPLTNRGLQVMMLVFLFAGSLFGSLEVVTIALTDALHHRSSAGPVLALQAVGSALAGLLYGMLTPRGSSTTRFLAGVGGMAVLMLPLTLAGGLWSLVPLMFIAGTATSPTMITGMGLVQELIPRSQINEGMTLAVTSLLGGSSLGSTLAGWSVARFGAQNSYVLPVGAAALALLTAAAGLGRLRESVSAAPAPALAGDRTELGQRA</sequence>
<evidence type="ECO:0000259" key="6">
    <source>
        <dbReference type="PROSITE" id="PS50850"/>
    </source>
</evidence>
<evidence type="ECO:0000313" key="7">
    <source>
        <dbReference type="EMBL" id="OIK23281.1"/>
    </source>
</evidence>
<organism evidence="7 8">
    <name type="scientific">Streptomyces malaysiense</name>
    <dbReference type="NCBI Taxonomy" id="1428626"/>
    <lineage>
        <taxon>Bacteria</taxon>
        <taxon>Bacillati</taxon>
        <taxon>Actinomycetota</taxon>
        <taxon>Actinomycetes</taxon>
        <taxon>Kitasatosporales</taxon>
        <taxon>Streptomycetaceae</taxon>
        <taxon>Streptomyces</taxon>
    </lineage>
</organism>
<feature type="transmembrane region" description="Helical" evidence="5">
    <location>
        <begin position="337"/>
        <end position="357"/>
    </location>
</feature>
<evidence type="ECO:0000256" key="1">
    <source>
        <dbReference type="ARBA" id="ARBA00004651"/>
    </source>
</evidence>
<feature type="transmembrane region" description="Helical" evidence="5">
    <location>
        <begin position="48"/>
        <end position="68"/>
    </location>
</feature>
<dbReference type="AlphaFoldDB" id="A0A1J4PR80"/>
<feature type="transmembrane region" description="Helical" evidence="5">
    <location>
        <begin position="21"/>
        <end position="42"/>
    </location>
</feature>
<evidence type="ECO:0000256" key="2">
    <source>
        <dbReference type="ARBA" id="ARBA00022692"/>
    </source>
</evidence>
<dbReference type="InterPro" id="IPR036259">
    <property type="entry name" value="MFS_trans_sf"/>
</dbReference>
<feature type="transmembrane region" description="Helical" evidence="5">
    <location>
        <begin position="369"/>
        <end position="388"/>
    </location>
</feature>
<dbReference type="SUPFAM" id="SSF103473">
    <property type="entry name" value="MFS general substrate transporter"/>
    <property type="match status" value="1"/>
</dbReference>
<accession>A0A1J4PR80</accession>
<dbReference type="PANTHER" id="PTHR23542:SF1">
    <property type="entry name" value="MAJOR FACILITATOR SUPERFAMILY (MFS) PROFILE DOMAIN-CONTAINING PROTEIN"/>
    <property type="match status" value="1"/>
</dbReference>
<keyword evidence="2 5" id="KW-0812">Transmembrane</keyword>
<dbReference type="PROSITE" id="PS50850">
    <property type="entry name" value="MFS"/>
    <property type="match status" value="1"/>
</dbReference>
<keyword evidence="8" id="KW-1185">Reference proteome</keyword>
<name>A0A1J4PR80_9ACTN</name>
<reference evidence="7" key="1">
    <citation type="submission" date="2016-10" db="EMBL/GenBank/DDBJ databases">
        <title>Genome sequence of Streptomyces malaysiense MUSC 136.</title>
        <authorList>
            <person name="Lee L.-H."/>
            <person name="Ser H.-L."/>
        </authorList>
    </citation>
    <scope>NUCLEOTIDE SEQUENCE [LARGE SCALE GENOMIC DNA]</scope>
    <source>
        <strain evidence="7">MUSC 136</strain>
    </source>
</reference>
<protein>
    <submittedName>
        <fullName evidence="7">MFS transporter</fullName>
    </submittedName>
</protein>
<feature type="transmembrane region" description="Helical" evidence="5">
    <location>
        <begin position="280"/>
        <end position="301"/>
    </location>
</feature>
<comment type="caution">
    <text evidence="7">The sequence shown here is derived from an EMBL/GenBank/DDBJ whole genome shotgun (WGS) entry which is preliminary data.</text>
</comment>
<comment type="subcellular location">
    <subcellularLocation>
        <location evidence="1">Cell membrane</location>
        <topology evidence="1">Multi-pass membrane protein</topology>
    </subcellularLocation>
</comment>
<evidence type="ECO:0000256" key="3">
    <source>
        <dbReference type="ARBA" id="ARBA00022989"/>
    </source>
</evidence>
<feature type="domain" description="Major facilitator superfamily (MFS) profile" evidence="6">
    <location>
        <begin position="214"/>
        <end position="413"/>
    </location>
</feature>
<dbReference type="PANTHER" id="PTHR23542">
    <property type="match status" value="1"/>
</dbReference>
<dbReference type="Proteomes" id="UP000034838">
    <property type="component" value="Unassembled WGS sequence"/>
</dbReference>